<dbReference type="PANTHER" id="PTHR23517">
    <property type="entry name" value="RESISTANCE PROTEIN MDTM, PUTATIVE-RELATED-RELATED"/>
    <property type="match status" value="1"/>
</dbReference>
<dbReference type="Gene3D" id="1.20.1250.20">
    <property type="entry name" value="MFS general substrate transporter like domains"/>
    <property type="match status" value="1"/>
</dbReference>
<evidence type="ECO:0000313" key="10">
    <source>
        <dbReference type="EMBL" id="GLF95843.1"/>
    </source>
</evidence>
<feature type="region of interest" description="Disordered" evidence="7">
    <location>
        <begin position="185"/>
        <end position="242"/>
    </location>
</feature>
<evidence type="ECO:0000256" key="4">
    <source>
        <dbReference type="ARBA" id="ARBA00022692"/>
    </source>
</evidence>
<feature type="transmembrane region" description="Helical" evidence="8">
    <location>
        <begin position="164"/>
        <end position="183"/>
    </location>
</feature>
<feature type="transmembrane region" description="Helical" evidence="8">
    <location>
        <begin position="101"/>
        <end position="123"/>
    </location>
</feature>
<feature type="transmembrane region" description="Helical" evidence="8">
    <location>
        <begin position="395"/>
        <end position="417"/>
    </location>
</feature>
<comment type="subcellular location">
    <subcellularLocation>
        <location evidence="1">Cell membrane</location>
        <topology evidence="1">Multi-pass membrane protein</topology>
    </subcellularLocation>
</comment>
<dbReference type="PANTHER" id="PTHR23517:SF2">
    <property type="entry name" value="MULTIDRUG RESISTANCE PROTEIN MDTH"/>
    <property type="match status" value="1"/>
</dbReference>
<proteinExistence type="predicted"/>
<comment type="caution">
    <text evidence="10">The sequence shown here is derived from an EMBL/GenBank/DDBJ whole genome shotgun (WGS) entry which is preliminary data.</text>
</comment>
<keyword evidence="3" id="KW-1003">Cell membrane</keyword>
<feature type="transmembrane region" description="Helical" evidence="8">
    <location>
        <begin position="369"/>
        <end position="389"/>
    </location>
</feature>
<dbReference type="Pfam" id="PF07690">
    <property type="entry name" value="MFS_1"/>
    <property type="match status" value="1"/>
</dbReference>
<evidence type="ECO:0000313" key="11">
    <source>
        <dbReference type="Proteomes" id="UP001291653"/>
    </source>
</evidence>
<dbReference type="EMBL" id="BSBI01000006">
    <property type="protein sequence ID" value="GLF95843.1"/>
    <property type="molecule type" value="Genomic_DNA"/>
</dbReference>
<feature type="transmembrane region" description="Helical" evidence="8">
    <location>
        <begin position="247"/>
        <end position="269"/>
    </location>
</feature>
<feature type="transmembrane region" description="Helical" evidence="8">
    <location>
        <begin position="12"/>
        <end position="31"/>
    </location>
</feature>
<reference evidence="10 11" key="1">
    <citation type="submission" date="2022-10" db="EMBL/GenBank/DDBJ databases">
        <title>Draft genome sequence of Streptomyces sp. YSPA8.</title>
        <authorList>
            <person name="Moriuchi R."/>
            <person name="Dohra H."/>
            <person name="Yamamura H."/>
            <person name="Kodani S."/>
        </authorList>
    </citation>
    <scope>NUCLEOTIDE SEQUENCE [LARGE SCALE GENOMIC DNA]</scope>
    <source>
        <strain evidence="10 11">YSPA8</strain>
    </source>
</reference>
<evidence type="ECO:0000256" key="6">
    <source>
        <dbReference type="ARBA" id="ARBA00023136"/>
    </source>
</evidence>
<keyword evidence="5 8" id="KW-1133">Transmembrane helix</keyword>
<evidence type="ECO:0000256" key="2">
    <source>
        <dbReference type="ARBA" id="ARBA00022448"/>
    </source>
</evidence>
<sequence>MTRTRFGAHRRLLLGASFLITLGSFAVLPYMSVLLHERFGLGLGVVGLVLAVASLVQFSGGVVGAALAARIGLRTTMLTALAVRTAGFGTLVPAADRPEYAIAALLLISVGAALYLPANKAYLVAGRPAEERPRLLAASGSAFNLGIALGPPAAAPLVLTSPTALFAAVTVVFALVAAAHLVLPETADEPEPEPSQPSQPSEESEESEESAKEPSQSSQEPVEGPGEPAEGPGGPADDRSPPAPSPFAYTLLSVYVFMFFQHYLALYAVPRTSAAFYGFLLMGYALLLVVGQPLFADRIARLGYPRALWLGFGAMAAGTAAVATGGPPGIVLGAVLICTAETVLFLRNDLEALARTRAPAATVFGRQRLAAGLGAFGAALFGGPLYGAAEQAGDASWFWLAVAAQSVLLPLLLWAVVRVRRRRRGGGREQVRRRPAPAGR</sequence>
<name>A0ABQ5P078_9ACTN</name>
<feature type="compositionally biased region" description="Low complexity" evidence="7">
    <location>
        <begin position="213"/>
        <end position="230"/>
    </location>
</feature>
<dbReference type="InterPro" id="IPR036259">
    <property type="entry name" value="MFS_trans_sf"/>
</dbReference>
<dbReference type="InterPro" id="IPR011701">
    <property type="entry name" value="MFS"/>
</dbReference>
<dbReference type="SUPFAM" id="SSF103473">
    <property type="entry name" value="MFS general substrate transporter"/>
    <property type="match status" value="1"/>
</dbReference>
<accession>A0ABQ5P078</accession>
<feature type="domain" description="Major facilitator superfamily (MFS) profile" evidence="9">
    <location>
        <begin position="10"/>
        <end position="421"/>
    </location>
</feature>
<keyword evidence="2" id="KW-0813">Transport</keyword>
<feature type="transmembrane region" description="Helical" evidence="8">
    <location>
        <begin position="275"/>
        <end position="295"/>
    </location>
</feature>
<evidence type="ECO:0000256" key="7">
    <source>
        <dbReference type="SAM" id="MobiDB-lite"/>
    </source>
</evidence>
<feature type="transmembrane region" description="Helical" evidence="8">
    <location>
        <begin position="135"/>
        <end position="158"/>
    </location>
</feature>
<evidence type="ECO:0000259" key="9">
    <source>
        <dbReference type="PROSITE" id="PS50850"/>
    </source>
</evidence>
<dbReference type="InterPro" id="IPR050171">
    <property type="entry name" value="MFS_Transporters"/>
</dbReference>
<dbReference type="InterPro" id="IPR020846">
    <property type="entry name" value="MFS_dom"/>
</dbReference>
<evidence type="ECO:0000256" key="1">
    <source>
        <dbReference type="ARBA" id="ARBA00004651"/>
    </source>
</evidence>
<protein>
    <submittedName>
        <fullName evidence="10">MFS transporter</fullName>
    </submittedName>
</protein>
<evidence type="ECO:0000256" key="8">
    <source>
        <dbReference type="SAM" id="Phobius"/>
    </source>
</evidence>
<evidence type="ECO:0000256" key="5">
    <source>
        <dbReference type="ARBA" id="ARBA00022989"/>
    </source>
</evidence>
<evidence type="ECO:0000256" key="3">
    <source>
        <dbReference type="ARBA" id="ARBA00022475"/>
    </source>
</evidence>
<dbReference type="RefSeq" id="WP_323447894.1">
    <property type="nucleotide sequence ID" value="NZ_BSBI01000006.1"/>
</dbReference>
<keyword evidence="11" id="KW-1185">Reference proteome</keyword>
<keyword evidence="6 8" id="KW-0472">Membrane</keyword>
<keyword evidence="4 8" id="KW-0812">Transmembrane</keyword>
<dbReference type="PROSITE" id="PS50850">
    <property type="entry name" value="MFS"/>
    <property type="match status" value="1"/>
</dbReference>
<gene>
    <name evidence="10" type="ORF">SYYSPA8_16120</name>
</gene>
<dbReference type="Proteomes" id="UP001291653">
    <property type="component" value="Unassembled WGS sequence"/>
</dbReference>
<feature type="transmembrane region" description="Helical" evidence="8">
    <location>
        <begin position="43"/>
        <end position="69"/>
    </location>
</feature>
<organism evidence="10 11">
    <name type="scientific">Streptomyces yaizuensis</name>
    <dbReference type="NCBI Taxonomy" id="2989713"/>
    <lineage>
        <taxon>Bacteria</taxon>
        <taxon>Bacillati</taxon>
        <taxon>Actinomycetota</taxon>
        <taxon>Actinomycetes</taxon>
        <taxon>Kitasatosporales</taxon>
        <taxon>Streptomycetaceae</taxon>
        <taxon>Streptomyces</taxon>
    </lineage>
</organism>